<dbReference type="PROSITE" id="PS50980">
    <property type="entry name" value="COA_CT_NTER"/>
    <property type="match status" value="1"/>
</dbReference>
<sequence>MSSDITYKIGSSGLAEDPFFMVRFTSSDTSIPIRLFLTNESGYYLDMSMYKEVTDQNTGQGFKYLYLTPVDFKKVSAMNSVHAELIEVEGEPRYKIIDIIGREEGLGVENLRESGMIAGESSIAYNEIVTINLVSKIITSWVKVLACLIKKAIGIGAYLVRLGQRTIQVENSHIILTGAGALNKVLGKEVYTSNNQLGGIQIMYSNGVTHDVTADDFDGVYKIIQWLSYLHA</sequence>
<dbReference type="Proteomes" id="UP000005408">
    <property type="component" value="Unassembled WGS sequence"/>
</dbReference>
<dbReference type="InterPro" id="IPR011762">
    <property type="entry name" value="COA_CT_N"/>
</dbReference>
<dbReference type="InterPro" id="IPR049076">
    <property type="entry name" value="ACCA"/>
</dbReference>
<dbReference type="PANTHER" id="PTHR45728:SF3">
    <property type="entry name" value="ACETYL-COA CARBOXYLASE"/>
    <property type="match status" value="1"/>
</dbReference>
<dbReference type="GO" id="GO:0006633">
    <property type="term" value="P:fatty acid biosynthetic process"/>
    <property type="evidence" value="ECO:0007669"/>
    <property type="project" value="InterPro"/>
</dbReference>
<feature type="domain" description="CoA carboxyltransferase N-terminal" evidence="1">
    <location>
        <begin position="1"/>
        <end position="232"/>
    </location>
</feature>
<dbReference type="PANTHER" id="PTHR45728">
    <property type="entry name" value="ACETYL-COA CARBOXYLASE, ISOFORM A"/>
    <property type="match status" value="1"/>
</dbReference>
<dbReference type="InterPro" id="IPR013537">
    <property type="entry name" value="AcCoA_COase_cen"/>
</dbReference>
<dbReference type="InterPro" id="IPR034733">
    <property type="entry name" value="AcCoA_carboxyl_beta"/>
</dbReference>
<accession>A0A8W8JGF8</accession>
<dbReference type="GO" id="GO:0003989">
    <property type="term" value="F:acetyl-CoA carboxylase activity"/>
    <property type="evidence" value="ECO:0007669"/>
    <property type="project" value="InterPro"/>
</dbReference>
<dbReference type="GO" id="GO:0005524">
    <property type="term" value="F:ATP binding"/>
    <property type="evidence" value="ECO:0007669"/>
    <property type="project" value="InterPro"/>
</dbReference>
<dbReference type="AlphaFoldDB" id="A0A8W8JGF8"/>
<proteinExistence type="predicted"/>
<organism evidence="2 3">
    <name type="scientific">Magallana gigas</name>
    <name type="common">Pacific oyster</name>
    <name type="synonym">Crassostrea gigas</name>
    <dbReference type="NCBI Taxonomy" id="29159"/>
    <lineage>
        <taxon>Eukaryota</taxon>
        <taxon>Metazoa</taxon>
        <taxon>Spiralia</taxon>
        <taxon>Lophotrochozoa</taxon>
        <taxon>Mollusca</taxon>
        <taxon>Bivalvia</taxon>
        <taxon>Autobranchia</taxon>
        <taxon>Pteriomorphia</taxon>
        <taxon>Ostreida</taxon>
        <taxon>Ostreoidea</taxon>
        <taxon>Ostreidae</taxon>
        <taxon>Magallana</taxon>
    </lineage>
</organism>
<evidence type="ECO:0000313" key="3">
    <source>
        <dbReference type="Proteomes" id="UP000005408"/>
    </source>
</evidence>
<reference evidence="2" key="1">
    <citation type="submission" date="2022-08" db="UniProtKB">
        <authorList>
            <consortium name="EnsemblMetazoa"/>
        </authorList>
    </citation>
    <scope>IDENTIFICATION</scope>
    <source>
        <strain evidence="2">05x7-T-G4-1.051#20</strain>
    </source>
</reference>
<evidence type="ECO:0000259" key="1">
    <source>
        <dbReference type="PROSITE" id="PS50980"/>
    </source>
</evidence>
<dbReference type="EnsemblMetazoa" id="G19162.1">
    <property type="protein sequence ID" value="G19162.1:cds"/>
    <property type="gene ID" value="G19162"/>
</dbReference>
<name>A0A8W8JGF8_MAGGI</name>
<dbReference type="InterPro" id="IPR029045">
    <property type="entry name" value="ClpP/crotonase-like_dom_sf"/>
</dbReference>
<dbReference type="Pfam" id="PF08326">
    <property type="entry name" value="ACC_central"/>
    <property type="match status" value="1"/>
</dbReference>
<dbReference type="Gene3D" id="2.40.460.10">
    <property type="entry name" value="Biotin dependent carboxylase carboxyltransferase"/>
    <property type="match status" value="1"/>
</dbReference>
<dbReference type="SUPFAM" id="SSF52096">
    <property type="entry name" value="ClpP/crotonase"/>
    <property type="match status" value="1"/>
</dbReference>
<dbReference type="Gene3D" id="3.90.226.10">
    <property type="entry name" value="2-enoyl-CoA Hydratase, Chain A, domain 1"/>
    <property type="match status" value="1"/>
</dbReference>
<dbReference type="Pfam" id="PF01039">
    <property type="entry name" value="Carboxyl_trans"/>
    <property type="match status" value="1"/>
</dbReference>
<dbReference type="GO" id="GO:0005739">
    <property type="term" value="C:mitochondrion"/>
    <property type="evidence" value="ECO:0007669"/>
    <property type="project" value="TreeGrafter"/>
</dbReference>
<evidence type="ECO:0000313" key="2">
    <source>
        <dbReference type="EnsemblMetazoa" id="G19162.1:cds"/>
    </source>
</evidence>
<protein>
    <recommendedName>
        <fullName evidence="1">CoA carboxyltransferase N-terminal domain-containing protein</fullName>
    </recommendedName>
</protein>
<keyword evidence="3" id="KW-1185">Reference proteome</keyword>